<dbReference type="Proteomes" id="UP000271098">
    <property type="component" value="Unassembled WGS sequence"/>
</dbReference>
<proteinExistence type="predicted"/>
<gene>
    <name evidence="1" type="ORF">GPUH_LOCUS6228</name>
</gene>
<reference evidence="3" key="1">
    <citation type="submission" date="2016-06" db="UniProtKB">
        <authorList>
            <consortium name="WormBaseParasite"/>
        </authorList>
    </citation>
    <scope>IDENTIFICATION</scope>
</reference>
<evidence type="ECO:0000313" key="3">
    <source>
        <dbReference type="WBParaSite" id="GPUH_0000623501-mRNA-1"/>
    </source>
</evidence>
<reference evidence="1 2" key="2">
    <citation type="submission" date="2018-11" db="EMBL/GenBank/DDBJ databases">
        <authorList>
            <consortium name="Pathogen Informatics"/>
        </authorList>
    </citation>
    <scope>NUCLEOTIDE SEQUENCE [LARGE SCALE GENOMIC DNA]</scope>
</reference>
<dbReference type="OrthoDB" id="18339at2759"/>
<evidence type="ECO:0000313" key="1">
    <source>
        <dbReference type="EMBL" id="VDK53908.1"/>
    </source>
</evidence>
<dbReference type="WBParaSite" id="GPUH_0000623501-mRNA-1">
    <property type="protein sequence ID" value="GPUH_0000623501-mRNA-1"/>
    <property type="gene ID" value="GPUH_0000623501"/>
</dbReference>
<dbReference type="AlphaFoldDB" id="A0A183DBY6"/>
<keyword evidence="2" id="KW-1185">Reference proteome</keyword>
<organism evidence="3">
    <name type="scientific">Gongylonema pulchrum</name>
    <dbReference type="NCBI Taxonomy" id="637853"/>
    <lineage>
        <taxon>Eukaryota</taxon>
        <taxon>Metazoa</taxon>
        <taxon>Ecdysozoa</taxon>
        <taxon>Nematoda</taxon>
        <taxon>Chromadorea</taxon>
        <taxon>Rhabditida</taxon>
        <taxon>Spirurina</taxon>
        <taxon>Spiruromorpha</taxon>
        <taxon>Spiruroidea</taxon>
        <taxon>Gongylonematidae</taxon>
        <taxon>Gongylonema</taxon>
    </lineage>
</organism>
<dbReference type="Pfam" id="PF09737">
    <property type="entry name" value="Det1"/>
    <property type="match status" value="1"/>
</dbReference>
<accession>A0A183DBY6</accession>
<protein>
    <submittedName>
        <fullName evidence="3">MitMem_reg domain-containing protein</fullName>
    </submittedName>
</protein>
<evidence type="ECO:0000313" key="2">
    <source>
        <dbReference type="Proteomes" id="UP000271098"/>
    </source>
</evidence>
<dbReference type="EMBL" id="UYRT01014329">
    <property type="protein sequence ID" value="VDK53908.1"/>
    <property type="molecule type" value="Genomic_DNA"/>
</dbReference>
<dbReference type="InterPro" id="IPR019138">
    <property type="entry name" value="De-etiolated_protein_1_Det1"/>
</dbReference>
<name>A0A183DBY6_9BILA</name>
<sequence>MALFQNNSCKKQAFLLLPKLVEKLDDRPADMIEAKIDVGANNSAESQAIKQKMLAHMYHRAVAESQTSLQEFMYQFDRIRSLRMWRMQFITCEIILIRFVAKGSQFVFGSS</sequence>